<proteinExistence type="predicted"/>
<evidence type="ECO:0000313" key="3">
    <source>
        <dbReference type="Proteomes" id="UP001163687"/>
    </source>
</evidence>
<evidence type="ECO:0000256" key="1">
    <source>
        <dbReference type="SAM" id="MobiDB-lite"/>
    </source>
</evidence>
<organism evidence="2 3">
    <name type="scientific">Caldinitratiruptor microaerophilus</name>
    <dbReference type="NCBI Taxonomy" id="671077"/>
    <lineage>
        <taxon>Bacteria</taxon>
        <taxon>Bacillati</taxon>
        <taxon>Bacillota</taxon>
        <taxon>Clostridia</taxon>
        <taxon>Eubacteriales</taxon>
        <taxon>Symbiobacteriaceae</taxon>
        <taxon>Caldinitratiruptor</taxon>
    </lineage>
</organism>
<dbReference type="EMBL" id="AP025628">
    <property type="protein sequence ID" value="BDG61909.1"/>
    <property type="molecule type" value="Genomic_DNA"/>
</dbReference>
<feature type="region of interest" description="Disordered" evidence="1">
    <location>
        <begin position="16"/>
        <end position="45"/>
    </location>
</feature>
<accession>A0AA35GB20</accession>
<dbReference type="KEGG" id="cmic:caldi_29990"/>
<dbReference type="Proteomes" id="UP001163687">
    <property type="component" value="Chromosome"/>
</dbReference>
<keyword evidence="3" id="KW-1185">Reference proteome</keyword>
<name>A0AA35GB20_9FIRM</name>
<reference evidence="2" key="1">
    <citation type="submission" date="2022-03" db="EMBL/GenBank/DDBJ databases">
        <title>Complete genome sequence of Caldinitratiruptor microaerophilus.</title>
        <authorList>
            <person name="Mukaiyama R."/>
            <person name="Nishiyama T."/>
            <person name="Ueda K."/>
        </authorList>
    </citation>
    <scope>NUCLEOTIDE SEQUENCE</scope>
    <source>
        <strain evidence="2">JCM 16183</strain>
    </source>
</reference>
<sequence>MAVDDVLDRLEAEGRKRRVERRAARHTPEAKEKRNRGRTQARRGYRAEKEIEARLERFGFRRVPLSGRLGGRYSGDLRREGSGVLTVLEVKRRQGGQKQLRAWLAQGGAQGLVLVPGGGDEPVAAMTLSTLERLLEEAGYLGGAGR</sequence>
<protein>
    <submittedName>
        <fullName evidence="2">Uncharacterized protein</fullName>
    </submittedName>
</protein>
<evidence type="ECO:0000313" key="2">
    <source>
        <dbReference type="EMBL" id="BDG61909.1"/>
    </source>
</evidence>
<feature type="compositionally biased region" description="Basic residues" evidence="1">
    <location>
        <begin position="33"/>
        <end position="44"/>
    </location>
</feature>
<dbReference type="AlphaFoldDB" id="A0AA35GB20"/>
<feature type="compositionally biased region" description="Basic residues" evidence="1">
    <location>
        <begin position="16"/>
        <end position="25"/>
    </location>
</feature>
<dbReference type="RefSeq" id="WP_264842540.1">
    <property type="nucleotide sequence ID" value="NZ_AP025628.1"/>
</dbReference>
<gene>
    <name evidence="2" type="ORF">caldi_29990</name>
</gene>